<dbReference type="RefSeq" id="WP_309852442.1">
    <property type="nucleotide sequence ID" value="NZ_JAVDUI010000001.1"/>
</dbReference>
<name>A0AAE3YFF6_9MICC</name>
<keyword evidence="5" id="KW-1185">Reference proteome</keyword>
<dbReference type="EMBL" id="JAVDUI010000001">
    <property type="protein sequence ID" value="MDR6892818.1"/>
    <property type="molecule type" value="Genomic_DNA"/>
</dbReference>
<feature type="binding site" evidence="2">
    <location>
        <begin position="235"/>
        <end position="242"/>
    </location>
    <ligand>
        <name>ATP</name>
        <dbReference type="ChEBI" id="CHEBI:30616"/>
    </ligand>
</feature>
<organism evidence="4 5">
    <name type="scientific">Falsarthrobacter nasiphocae</name>
    <dbReference type="NCBI Taxonomy" id="189863"/>
    <lineage>
        <taxon>Bacteria</taxon>
        <taxon>Bacillati</taxon>
        <taxon>Actinomycetota</taxon>
        <taxon>Actinomycetes</taxon>
        <taxon>Micrococcales</taxon>
        <taxon>Micrococcaceae</taxon>
        <taxon>Falsarthrobacter</taxon>
    </lineage>
</organism>
<dbReference type="PANTHER" id="PTHR13504:SF38">
    <property type="entry name" value="FIDO DOMAIN-CONTAINING PROTEIN"/>
    <property type="match status" value="1"/>
</dbReference>
<dbReference type="SUPFAM" id="SSF140931">
    <property type="entry name" value="Fic-like"/>
    <property type="match status" value="1"/>
</dbReference>
<dbReference type="InterPro" id="IPR036597">
    <property type="entry name" value="Fido-like_dom_sf"/>
</dbReference>
<evidence type="ECO:0000313" key="5">
    <source>
        <dbReference type="Proteomes" id="UP001247307"/>
    </source>
</evidence>
<reference evidence="4" key="1">
    <citation type="submission" date="2023-07" db="EMBL/GenBank/DDBJ databases">
        <title>Sequencing the genomes of 1000 actinobacteria strains.</title>
        <authorList>
            <person name="Klenk H.-P."/>
        </authorList>
    </citation>
    <scope>NUCLEOTIDE SEQUENCE</scope>
    <source>
        <strain evidence="4">DSM 13988</strain>
    </source>
</reference>
<dbReference type="InterPro" id="IPR003812">
    <property type="entry name" value="Fido"/>
</dbReference>
<dbReference type="InterPro" id="IPR040198">
    <property type="entry name" value="Fido_containing"/>
</dbReference>
<evidence type="ECO:0000313" key="4">
    <source>
        <dbReference type="EMBL" id="MDR6892818.1"/>
    </source>
</evidence>
<dbReference type="GO" id="GO:0005524">
    <property type="term" value="F:ATP binding"/>
    <property type="evidence" value="ECO:0007669"/>
    <property type="project" value="UniProtKB-KW"/>
</dbReference>
<keyword evidence="2" id="KW-0067">ATP-binding</keyword>
<gene>
    <name evidence="4" type="ORF">J2S35_001758</name>
</gene>
<sequence>MTSESAPTAVWPPLDYESGPWDVSPVSGMARLDRWRVGQPYKAAIPHRMGDHELILSPRVSALAEEAASEIRAFDAEHGGTVAPYAALLLRSESASSSEIERLSASARRIAEAEVTGAGTEHALMIVGNVRAMNAALRFAETLDVAALQSMHRALMERSDPEGAGQLRQDQVWIGGRAFMGAGSPHDADFVPPVAGRVPGALEDLMEFAARMDLPALAQAAVAHAQFETIHPFEDGNGRTGRALLQAMLRAKGITRSVTAPVSAGLLADPSDYVAALTAYREGAIDPIVECVARASLIGLVNGRNLASDLADVRLAWEEQLQGVRADSAARRLAEGLFQQPVVSAQLARELLGVEANEHRHIKVLEERGILKQTRHHKTRNSTWRADDILHALDRYADRPGRWRPLR</sequence>
<dbReference type="Proteomes" id="UP001247307">
    <property type="component" value="Unassembled WGS sequence"/>
</dbReference>
<feature type="domain" description="Fido" evidence="3">
    <location>
        <begin position="143"/>
        <end position="294"/>
    </location>
</feature>
<evidence type="ECO:0000256" key="1">
    <source>
        <dbReference type="PIRSR" id="PIRSR640198-1"/>
    </source>
</evidence>
<evidence type="ECO:0000259" key="3">
    <source>
        <dbReference type="PROSITE" id="PS51459"/>
    </source>
</evidence>
<protein>
    <submittedName>
        <fullName evidence="4">Fic family protein</fullName>
    </submittedName>
</protein>
<dbReference type="PANTHER" id="PTHR13504">
    <property type="entry name" value="FIDO DOMAIN-CONTAINING PROTEIN DDB_G0283145"/>
    <property type="match status" value="1"/>
</dbReference>
<dbReference type="Gene3D" id="1.10.3290.10">
    <property type="entry name" value="Fido-like domain"/>
    <property type="match status" value="1"/>
</dbReference>
<dbReference type="AlphaFoldDB" id="A0AAE3YFF6"/>
<proteinExistence type="predicted"/>
<accession>A0AAE3YFF6</accession>
<feature type="active site" evidence="1">
    <location>
        <position position="231"/>
    </location>
</feature>
<evidence type="ECO:0000256" key="2">
    <source>
        <dbReference type="PIRSR" id="PIRSR640198-2"/>
    </source>
</evidence>
<dbReference type="PROSITE" id="PS51459">
    <property type="entry name" value="FIDO"/>
    <property type="match status" value="1"/>
</dbReference>
<comment type="caution">
    <text evidence="4">The sequence shown here is derived from an EMBL/GenBank/DDBJ whole genome shotgun (WGS) entry which is preliminary data.</text>
</comment>
<dbReference type="Pfam" id="PF02661">
    <property type="entry name" value="Fic"/>
    <property type="match status" value="1"/>
</dbReference>
<keyword evidence="2" id="KW-0547">Nucleotide-binding</keyword>